<accession>A0AAX6MXR1</accession>
<dbReference type="PROSITE" id="PS50088">
    <property type="entry name" value="ANK_REPEAT"/>
    <property type="match status" value="6"/>
</dbReference>
<feature type="repeat" description="ANK" evidence="3">
    <location>
        <begin position="610"/>
        <end position="636"/>
    </location>
</feature>
<dbReference type="InterPro" id="IPR002110">
    <property type="entry name" value="Ankyrin_rpt"/>
</dbReference>
<name>A0AAX6MXR1_9PEZI</name>
<gene>
    <name evidence="6" type="ORF">Daesc_000235</name>
</gene>
<protein>
    <recommendedName>
        <fullName evidence="5">F-box domain-containing protein</fullName>
    </recommendedName>
</protein>
<dbReference type="AlphaFoldDB" id="A0AAX6MXR1"/>
<evidence type="ECO:0000256" key="3">
    <source>
        <dbReference type="PROSITE-ProRule" id="PRU00023"/>
    </source>
</evidence>
<dbReference type="PANTHER" id="PTHR24198:SF165">
    <property type="entry name" value="ANKYRIN REPEAT-CONTAINING PROTEIN-RELATED"/>
    <property type="match status" value="1"/>
</dbReference>
<feature type="repeat" description="ANK" evidence="3">
    <location>
        <begin position="577"/>
        <end position="609"/>
    </location>
</feature>
<dbReference type="InterPro" id="IPR001810">
    <property type="entry name" value="F-box_dom"/>
</dbReference>
<dbReference type="InterPro" id="IPR036770">
    <property type="entry name" value="Ankyrin_rpt-contain_sf"/>
</dbReference>
<feature type="coiled-coil region" evidence="4">
    <location>
        <begin position="86"/>
        <end position="113"/>
    </location>
</feature>
<dbReference type="SUPFAM" id="SSF81383">
    <property type="entry name" value="F-box domain"/>
    <property type="match status" value="1"/>
</dbReference>
<feature type="domain" description="F-box" evidence="5">
    <location>
        <begin position="1"/>
        <end position="45"/>
    </location>
</feature>
<evidence type="ECO:0000313" key="6">
    <source>
        <dbReference type="EMBL" id="KAK6957450.1"/>
    </source>
</evidence>
<dbReference type="SUPFAM" id="SSF48403">
    <property type="entry name" value="Ankyrin repeat"/>
    <property type="match status" value="3"/>
</dbReference>
<feature type="repeat" description="ANK" evidence="3">
    <location>
        <begin position="129"/>
        <end position="161"/>
    </location>
</feature>
<dbReference type="Pfam" id="PF00646">
    <property type="entry name" value="F-box"/>
    <property type="match status" value="1"/>
</dbReference>
<keyword evidence="4" id="KW-0175">Coiled coil</keyword>
<sequence>MALLRLPNELLTLISNHLEIKDISRTCRSCRTLYHALDHILYRLIVNKSEVLFHAVEQGLAPVVEKLLIAGASPDQAMFTYPLYGAVESNSALQDYQLQLTLLEQQNRGIQRNGPRSSQDGLSGQPPSQFWTPLHLAAGLGDNYTVKLLLDHGANINALSHGFCRCEGTPKPRPGPYPELPPMNTAELPWWTPLHTAICHKKYSTAQILVTRGASFQVASRALGSSSNYVTALHSSSCENALDFSKFILEYYQPPINIEDHRGMGPLHWAYKAGHWDMAKWLVLNGADINAHDTNGCTLLLDACAAGRFEEALELIGLGANPSSGFNTTPLHCCCDFIVSPRYRDPPEAVRLAVVKRLVEAGADVNAKNRDDGDTALAVAAERGLVSTVEYLLDAGADLHARGSKGMTPLIRACMCGGQERYQHATVKLLLQRGASTTDVDNEGRNAMEIVCSSENGHPDKFAIIKLLLEYRSPHDASSSPTKSLIFPLFMSHRAEICEYLMKFNTRHPSKKELGSMIFEAIEERNPAYLQFALQFKDAVKVLATKKRLFHALEAGNFKVAHIILEAGAPWEHVSRSRWTSLHHACRGKNTMVVRMLLERGADPNQSTVTGDTPLDLALSQGDLAMFELLLDHGADPFPALVDKSIGKPHIGALLQAVRSKNPSIVEVIMKRDLFRSAPAVEQIRTMYYACNQDSTHECLEALLRGGVDPNMPLLRPCTLDYCLPLQIAKAKKNREAVQLLLKYGATPLE</sequence>
<dbReference type="Gene3D" id="1.25.40.20">
    <property type="entry name" value="Ankyrin repeat-containing domain"/>
    <property type="match status" value="4"/>
</dbReference>
<evidence type="ECO:0000256" key="2">
    <source>
        <dbReference type="ARBA" id="ARBA00023043"/>
    </source>
</evidence>
<dbReference type="PROSITE" id="PS50181">
    <property type="entry name" value="FBOX"/>
    <property type="match status" value="1"/>
</dbReference>
<comment type="caution">
    <text evidence="6">The sequence shown here is derived from an EMBL/GenBank/DDBJ whole genome shotgun (WGS) entry which is preliminary data.</text>
</comment>
<dbReference type="EMBL" id="JBANMG010000001">
    <property type="protein sequence ID" value="KAK6957450.1"/>
    <property type="molecule type" value="Genomic_DNA"/>
</dbReference>
<keyword evidence="2 3" id="KW-0040">ANK repeat</keyword>
<feature type="repeat" description="ANK" evidence="3">
    <location>
        <begin position="262"/>
        <end position="294"/>
    </location>
</feature>
<feature type="repeat" description="ANK" evidence="3">
    <location>
        <begin position="372"/>
        <end position="404"/>
    </location>
</feature>
<dbReference type="PROSITE" id="PS50297">
    <property type="entry name" value="ANK_REP_REGION"/>
    <property type="match status" value="5"/>
</dbReference>
<reference evidence="6 7" key="1">
    <citation type="journal article" date="2024" name="Front Chem Biol">
        <title>Unveiling the potential of Daldinia eschscholtzii MFLUCC 19-0629 through bioactivity and bioinformatics studies for enhanced sustainable agriculture production.</title>
        <authorList>
            <person name="Brooks S."/>
            <person name="Weaver J.A."/>
            <person name="Klomchit A."/>
            <person name="Alharthi S.A."/>
            <person name="Onlamun T."/>
            <person name="Nurani R."/>
            <person name="Vong T.K."/>
            <person name="Alberti F."/>
            <person name="Greco C."/>
        </authorList>
    </citation>
    <scope>NUCLEOTIDE SEQUENCE [LARGE SCALE GENOMIC DNA]</scope>
    <source>
        <strain evidence="6">MFLUCC 19-0629</strain>
    </source>
</reference>
<keyword evidence="1" id="KW-0677">Repeat</keyword>
<dbReference type="SMART" id="SM00248">
    <property type="entry name" value="ANK"/>
    <property type="match status" value="15"/>
</dbReference>
<organism evidence="6 7">
    <name type="scientific">Daldinia eschscholtzii</name>
    <dbReference type="NCBI Taxonomy" id="292717"/>
    <lineage>
        <taxon>Eukaryota</taxon>
        <taxon>Fungi</taxon>
        <taxon>Dikarya</taxon>
        <taxon>Ascomycota</taxon>
        <taxon>Pezizomycotina</taxon>
        <taxon>Sordariomycetes</taxon>
        <taxon>Xylariomycetidae</taxon>
        <taxon>Xylariales</taxon>
        <taxon>Hypoxylaceae</taxon>
        <taxon>Daldinia</taxon>
    </lineage>
</organism>
<feature type="repeat" description="ANK" evidence="3">
    <location>
        <begin position="405"/>
        <end position="442"/>
    </location>
</feature>
<dbReference type="PANTHER" id="PTHR24198">
    <property type="entry name" value="ANKYRIN REPEAT AND PROTEIN KINASE DOMAIN-CONTAINING PROTEIN"/>
    <property type="match status" value="1"/>
</dbReference>
<keyword evidence="7" id="KW-1185">Reference proteome</keyword>
<dbReference type="InterPro" id="IPR036047">
    <property type="entry name" value="F-box-like_dom_sf"/>
</dbReference>
<evidence type="ECO:0000256" key="4">
    <source>
        <dbReference type="SAM" id="Coils"/>
    </source>
</evidence>
<proteinExistence type="predicted"/>
<dbReference type="Proteomes" id="UP001369815">
    <property type="component" value="Unassembled WGS sequence"/>
</dbReference>
<evidence type="ECO:0000259" key="5">
    <source>
        <dbReference type="PROSITE" id="PS50181"/>
    </source>
</evidence>
<evidence type="ECO:0000313" key="7">
    <source>
        <dbReference type="Proteomes" id="UP001369815"/>
    </source>
</evidence>
<dbReference type="Pfam" id="PF12796">
    <property type="entry name" value="Ank_2"/>
    <property type="match status" value="3"/>
</dbReference>
<dbReference type="PRINTS" id="PR01415">
    <property type="entry name" value="ANKYRIN"/>
</dbReference>
<dbReference type="Pfam" id="PF00023">
    <property type="entry name" value="Ank"/>
    <property type="match status" value="1"/>
</dbReference>
<evidence type="ECO:0000256" key="1">
    <source>
        <dbReference type="ARBA" id="ARBA00022737"/>
    </source>
</evidence>